<dbReference type="Pfam" id="PF14155">
    <property type="entry name" value="DUF4307"/>
    <property type="match status" value="1"/>
</dbReference>
<evidence type="ECO:0000313" key="2">
    <source>
        <dbReference type="EMBL" id="SOE63980.1"/>
    </source>
</evidence>
<accession>A0A2C8ZH13</accession>
<dbReference type="AlphaFoldDB" id="A0A2C8ZH13"/>
<evidence type="ECO:0000256" key="1">
    <source>
        <dbReference type="SAM" id="Phobius"/>
    </source>
</evidence>
<protein>
    <recommendedName>
        <fullName evidence="4">DUF4307 domain-containing protein</fullName>
    </recommendedName>
</protein>
<proteinExistence type="predicted"/>
<dbReference type="EMBL" id="OCST01000003">
    <property type="protein sequence ID" value="SOE63980.1"/>
    <property type="molecule type" value="Genomic_DNA"/>
</dbReference>
<dbReference type="InterPro" id="IPR025443">
    <property type="entry name" value="DUF4307"/>
</dbReference>
<keyword evidence="3" id="KW-1185">Reference proteome</keyword>
<keyword evidence="1" id="KW-1133">Transmembrane helix</keyword>
<feature type="transmembrane region" description="Helical" evidence="1">
    <location>
        <begin position="41"/>
        <end position="60"/>
    </location>
</feature>
<name>A0A2C8ZH13_9MICO</name>
<keyword evidence="1" id="KW-0472">Membrane</keyword>
<reference evidence="2 3" key="1">
    <citation type="submission" date="2017-09" db="EMBL/GenBank/DDBJ databases">
        <authorList>
            <person name="Ehlers B."/>
            <person name="Leendertz F.H."/>
        </authorList>
    </citation>
    <scope>NUCLEOTIDE SEQUENCE [LARGE SCALE GENOMIC DNA]</scope>
    <source>
        <strain evidence="2 3">CGMCC 1.05381</strain>
    </source>
</reference>
<evidence type="ECO:0008006" key="4">
    <source>
        <dbReference type="Google" id="ProtNLM"/>
    </source>
</evidence>
<organism evidence="2 3">
    <name type="scientific">Salinibacterium xinjiangense</name>
    <dbReference type="NCBI Taxonomy" id="386302"/>
    <lineage>
        <taxon>Bacteria</taxon>
        <taxon>Bacillati</taxon>
        <taxon>Actinomycetota</taxon>
        <taxon>Actinomycetes</taxon>
        <taxon>Micrococcales</taxon>
        <taxon>Microbacteriaceae</taxon>
        <taxon>Salinibacterium</taxon>
    </lineage>
</organism>
<dbReference type="Proteomes" id="UP000219440">
    <property type="component" value="Unassembled WGS sequence"/>
</dbReference>
<evidence type="ECO:0000313" key="3">
    <source>
        <dbReference type="Proteomes" id="UP000219440"/>
    </source>
</evidence>
<sequence>MESCVSKPESPVVTAGDAATTASSLDARYGRSSSSSKRNRFIGIITAAAFTIVFVAWAIWGGLVGAPDAQFSAVDARHTIVSDSAVDVTWEFTAPPGSAARCAVQALNSTFAIVGWKEVDVPASTQITRVFTERVLTTELAVTGLIYRCWLT</sequence>
<dbReference type="OrthoDB" id="4793644at2"/>
<keyword evidence="1" id="KW-0812">Transmembrane</keyword>
<gene>
    <name evidence="2" type="ORF">SAMN06296378_1307</name>
</gene>